<dbReference type="GO" id="GO:0004534">
    <property type="term" value="F:5'-3' RNA exonuclease activity"/>
    <property type="evidence" value="ECO:0007669"/>
    <property type="project" value="TreeGrafter"/>
</dbReference>
<dbReference type="KEGG" id="pbv:AR543_17480"/>
<dbReference type="EMBL" id="CP013023">
    <property type="protein sequence ID" value="ANF97620.1"/>
    <property type="molecule type" value="Genomic_DNA"/>
</dbReference>
<organism evidence="2 3">
    <name type="scientific">Paenibacillus bovis</name>
    <dbReference type="NCBI Taxonomy" id="1616788"/>
    <lineage>
        <taxon>Bacteria</taxon>
        <taxon>Bacillati</taxon>
        <taxon>Bacillota</taxon>
        <taxon>Bacilli</taxon>
        <taxon>Bacillales</taxon>
        <taxon>Paenibacillaceae</taxon>
        <taxon>Paenibacillus</taxon>
    </lineage>
</organism>
<accession>A0A172ZKF7</accession>
<sequence length="291" mass="31670">MDNKTTLQLGYVDLHSHTQASDGMNTPAENVQLAAEAGLSALAITDHDTVAGVAEALAAGERHGITVVPGVEISTMEDGKDIHILGYYMNIEDPVFLERLAGLRQIRDTRNEMILEKLRGLGVEITMEDVLKQLGRELLPDESIGRPHMADTLVAKGYAEDMRDAFNKYLAQDAAAYVSPPRIRPQEAAQWIIEAGGVPVMAHPGIYGDDALVARILGESALAGLEVYHSDHSPEDEQRYLELAEQRELIVTGGSDYHGERQGKVFHGALGSKRVPADVLTRLLERASSQA</sequence>
<feature type="domain" description="Polymerase/histidinol phosphatase N-terminal" evidence="1">
    <location>
        <begin position="12"/>
        <end position="77"/>
    </location>
</feature>
<dbReference type="STRING" id="1616788.AR543_17480"/>
<dbReference type="Gene3D" id="1.10.150.650">
    <property type="match status" value="1"/>
</dbReference>
<dbReference type="SMART" id="SM00481">
    <property type="entry name" value="POLIIIAc"/>
    <property type="match status" value="1"/>
</dbReference>
<dbReference type="InterPro" id="IPR016195">
    <property type="entry name" value="Pol/histidinol_Pase-like"/>
</dbReference>
<keyword evidence="3" id="KW-1185">Reference proteome</keyword>
<dbReference type="GO" id="GO:0035312">
    <property type="term" value="F:5'-3' DNA exonuclease activity"/>
    <property type="evidence" value="ECO:0007669"/>
    <property type="project" value="TreeGrafter"/>
</dbReference>
<dbReference type="PANTHER" id="PTHR42924">
    <property type="entry name" value="EXONUCLEASE"/>
    <property type="match status" value="1"/>
</dbReference>
<dbReference type="InterPro" id="IPR004013">
    <property type="entry name" value="PHP_dom"/>
</dbReference>
<name>A0A172ZKF7_9BACL</name>
<evidence type="ECO:0000313" key="3">
    <source>
        <dbReference type="Proteomes" id="UP000078148"/>
    </source>
</evidence>
<dbReference type="RefSeq" id="WP_060535717.1">
    <property type="nucleotide sequence ID" value="NZ_CP013023.1"/>
</dbReference>
<dbReference type="Proteomes" id="UP000078148">
    <property type="component" value="Chromosome"/>
</dbReference>
<dbReference type="CDD" id="cd07438">
    <property type="entry name" value="PHP_HisPPase_AMP"/>
    <property type="match status" value="1"/>
</dbReference>
<evidence type="ECO:0000259" key="1">
    <source>
        <dbReference type="SMART" id="SM00481"/>
    </source>
</evidence>
<reference evidence="2 3" key="2">
    <citation type="journal article" date="2016" name="Int. J. Syst. Evol. Microbiol.">
        <title>Paenibacillus bovis sp. nov., isolated from raw yak (Bos grunniens) milk.</title>
        <authorList>
            <person name="Gao C."/>
            <person name="Han J."/>
            <person name="Liu Z."/>
            <person name="Xu X."/>
            <person name="Hang F."/>
            <person name="Wu Z."/>
        </authorList>
    </citation>
    <scope>NUCLEOTIDE SEQUENCE [LARGE SCALE GENOMIC DNA]</scope>
    <source>
        <strain evidence="2 3">BD3526</strain>
    </source>
</reference>
<gene>
    <name evidence="2" type="ORF">AR543_17480</name>
</gene>
<dbReference type="PANTHER" id="PTHR42924:SF3">
    <property type="entry name" value="POLYMERASE_HISTIDINOL PHOSPHATASE N-TERMINAL DOMAIN-CONTAINING PROTEIN"/>
    <property type="match status" value="1"/>
</dbReference>
<dbReference type="InterPro" id="IPR052018">
    <property type="entry name" value="PHP_domain"/>
</dbReference>
<dbReference type="SUPFAM" id="SSF89550">
    <property type="entry name" value="PHP domain-like"/>
    <property type="match status" value="1"/>
</dbReference>
<dbReference type="Gene3D" id="3.20.20.140">
    <property type="entry name" value="Metal-dependent hydrolases"/>
    <property type="match status" value="1"/>
</dbReference>
<evidence type="ECO:0000313" key="2">
    <source>
        <dbReference type="EMBL" id="ANF97620.1"/>
    </source>
</evidence>
<reference evidence="3" key="1">
    <citation type="submission" date="2015-10" db="EMBL/GenBank/DDBJ databases">
        <title>Genome of Paenibacillus bovis sp. nov.</title>
        <authorList>
            <person name="Wu Z."/>
            <person name="Gao C."/>
            <person name="Liu Z."/>
            <person name="Zheng H."/>
        </authorList>
    </citation>
    <scope>NUCLEOTIDE SEQUENCE [LARGE SCALE GENOMIC DNA]</scope>
    <source>
        <strain evidence="3">BD3526</strain>
    </source>
</reference>
<dbReference type="Pfam" id="PF02811">
    <property type="entry name" value="PHP"/>
    <property type="match status" value="1"/>
</dbReference>
<dbReference type="InterPro" id="IPR003141">
    <property type="entry name" value="Pol/His_phosphatase_N"/>
</dbReference>
<dbReference type="OrthoDB" id="9804333at2"/>
<proteinExistence type="predicted"/>
<dbReference type="AlphaFoldDB" id="A0A172ZKF7"/>
<protein>
    <submittedName>
        <fullName evidence="2">Phosphatase</fullName>
    </submittedName>
</protein>